<reference evidence="1" key="1">
    <citation type="submission" date="2023-03" db="EMBL/GenBank/DDBJ databases">
        <title>Massive genome expansion in bonnet fungi (Mycena s.s.) driven by repeated elements and novel gene families across ecological guilds.</title>
        <authorList>
            <consortium name="Lawrence Berkeley National Laboratory"/>
            <person name="Harder C.B."/>
            <person name="Miyauchi S."/>
            <person name="Viragh M."/>
            <person name="Kuo A."/>
            <person name="Thoen E."/>
            <person name="Andreopoulos B."/>
            <person name="Lu D."/>
            <person name="Skrede I."/>
            <person name="Drula E."/>
            <person name="Henrissat B."/>
            <person name="Morin E."/>
            <person name="Kohler A."/>
            <person name="Barry K."/>
            <person name="LaButti K."/>
            <person name="Morin E."/>
            <person name="Salamov A."/>
            <person name="Lipzen A."/>
            <person name="Mereny Z."/>
            <person name="Hegedus B."/>
            <person name="Baldrian P."/>
            <person name="Stursova M."/>
            <person name="Weitz H."/>
            <person name="Taylor A."/>
            <person name="Grigoriev I.V."/>
            <person name="Nagy L.G."/>
            <person name="Martin F."/>
            <person name="Kauserud H."/>
        </authorList>
    </citation>
    <scope>NUCLEOTIDE SEQUENCE</scope>
    <source>
        <strain evidence="1">CBHHK182m</strain>
    </source>
</reference>
<dbReference type="Proteomes" id="UP001215598">
    <property type="component" value="Unassembled WGS sequence"/>
</dbReference>
<name>A0AAD7IHV9_9AGAR</name>
<proteinExistence type="predicted"/>
<dbReference type="AlphaFoldDB" id="A0AAD7IHV9"/>
<comment type="caution">
    <text evidence="1">The sequence shown here is derived from an EMBL/GenBank/DDBJ whole genome shotgun (WGS) entry which is preliminary data.</text>
</comment>
<dbReference type="EMBL" id="JARKIB010000094">
    <property type="protein sequence ID" value="KAJ7742606.1"/>
    <property type="molecule type" value="Genomic_DNA"/>
</dbReference>
<keyword evidence="2" id="KW-1185">Reference proteome</keyword>
<accession>A0AAD7IHV9</accession>
<protein>
    <submittedName>
        <fullName evidence="1">Uncharacterized protein</fullName>
    </submittedName>
</protein>
<evidence type="ECO:0000313" key="2">
    <source>
        <dbReference type="Proteomes" id="UP001215598"/>
    </source>
</evidence>
<gene>
    <name evidence="1" type="ORF">B0H16DRAFT_1563106</name>
</gene>
<evidence type="ECO:0000313" key="1">
    <source>
        <dbReference type="EMBL" id="KAJ7742606.1"/>
    </source>
</evidence>
<sequence length="93" mass="10532">MKRGRRRDAFVHARNPVARRQAHLVLGLSARVFQEGAPCVFHPLSSIPGPWYAAVWITSHVLRLEKCNTIHALFRTYGREHAPTKSSFAISAR</sequence>
<organism evidence="1 2">
    <name type="scientific">Mycena metata</name>
    <dbReference type="NCBI Taxonomy" id="1033252"/>
    <lineage>
        <taxon>Eukaryota</taxon>
        <taxon>Fungi</taxon>
        <taxon>Dikarya</taxon>
        <taxon>Basidiomycota</taxon>
        <taxon>Agaricomycotina</taxon>
        <taxon>Agaricomycetes</taxon>
        <taxon>Agaricomycetidae</taxon>
        <taxon>Agaricales</taxon>
        <taxon>Marasmiineae</taxon>
        <taxon>Mycenaceae</taxon>
        <taxon>Mycena</taxon>
    </lineage>
</organism>